<name>A0A330L7V8_9BACT</name>
<dbReference type="InterPro" id="IPR006440">
    <property type="entry name" value="Doc"/>
</dbReference>
<evidence type="ECO:0000313" key="3">
    <source>
        <dbReference type="Proteomes" id="UP000248168"/>
    </source>
</evidence>
<dbReference type="PROSITE" id="PS51459">
    <property type="entry name" value="FIDO"/>
    <property type="match status" value="1"/>
</dbReference>
<dbReference type="AlphaFoldDB" id="A0A330L7V8"/>
<dbReference type="Gene3D" id="1.20.120.1870">
    <property type="entry name" value="Fic/DOC protein, Fido domain"/>
    <property type="match status" value="1"/>
</dbReference>
<dbReference type="GO" id="GO:0016301">
    <property type="term" value="F:kinase activity"/>
    <property type="evidence" value="ECO:0007669"/>
    <property type="project" value="InterPro"/>
</dbReference>
<gene>
    <name evidence="2" type="ORF">NITLEN_40259</name>
</gene>
<dbReference type="NCBIfam" id="TIGR01550">
    <property type="entry name" value="DOC_P1"/>
    <property type="match status" value="1"/>
</dbReference>
<protein>
    <recommendedName>
        <fullName evidence="1">Fido domain-containing protein</fullName>
    </recommendedName>
</protein>
<dbReference type="SUPFAM" id="SSF140931">
    <property type="entry name" value="Fic-like"/>
    <property type="match status" value="1"/>
</dbReference>
<dbReference type="InterPro" id="IPR036597">
    <property type="entry name" value="Fido-like_dom_sf"/>
</dbReference>
<dbReference type="PANTHER" id="PTHR39426:SF1">
    <property type="entry name" value="HOMOLOGY TO DEATH-ON-CURING PROTEIN OF PHAGE P1"/>
    <property type="match status" value="1"/>
</dbReference>
<keyword evidence="3" id="KW-1185">Reference proteome</keyword>
<proteinExistence type="predicted"/>
<dbReference type="InterPro" id="IPR053737">
    <property type="entry name" value="Type_II_TA_Toxin"/>
</dbReference>
<dbReference type="PANTHER" id="PTHR39426">
    <property type="entry name" value="HOMOLOGY TO DEATH-ON-CURING PROTEIN OF PHAGE P1"/>
    <property type="match status" value="1"/>
</dbReference>
<dbReference type="InterPro" id="IPR003812">
    <property type="entry name" value="Fido"/>
</dbReference>
<reference evidence="3" key="1">
    <citation type="submission" date="2018-04" db="EMBL/GenBank/DDBJ databases">
        <authorList>
            <person name="Lucker S."/>
            <person name="Sakoula D."/>
        </authorList>
    </citation>
    <scope>NUCLEOTIDE SEQUENCE [LARGE SCALE GENOMIC DNA]</scope>
</reference>
<sequence>MTRYLTVAEVLELHQSVIERWGGSGGIRDLNVLESALAQPRQSFGGNDLYPDLPSKAAALCFSLVLNHPFIDGNKRVGHAAMEVFLSLNEYELHASVDEQECLILDLAAGQLSRDIFSDWVLKHATPIRQ</sequence>
<dbReference type="EMBL" id="OUNR01000017">
    <property type="protein sequence ID" value="SPP65786.1"/>
    <property type="molecule type" value="Genomic_DNA"/>
</dbReference>
<organism evidence="2 3">
    <name type="scientific">Nitrospira lenta</name>
    <dbReference type="NCBI Taxonomy" id="1436998"/>
    <lineage>
        <taxon>Bacteria</taxon>
        <taxon>Pseudomonadati</taxon>
        <taxon>Nitrospirota</taxon>
        <taxon>Nitrospiria</taxon>
        <taxon>Nitrospirales</taxon>
        <taxon>Nitrospiraceae</taxon>
        <taxon>Nitrospira</taxon>
    </lineage>
</organism>
<dbReference type="InParanoid" id="A0A330L7V8"/>
<evidence type="ECO:0000259" key="1">
    <source>
        <dbReference type="PROSITE" id="PS51459"/>
    </source>
</evidence>
<evidence type="ECO:0000313" key="2">
    <source>
        <dbReference type="EMBL" id="SPP65786.1"/>
    </source>
</evidence>
<dbReference type="PIRSF" id="PIRSF018297">
    <property type="entry name" value="Doc"/>
    <property type="match status" value="1"/>
</dbReference>
<dbReference type="RefSeq" id="WP_121990019.1">
    <property type="nucleotide sequence ID" value="NZ_OUNR01000017.1"/>
</dbReference>
<accession>A0A330L7V8</accession>
<dbReference type="Proteomes" id="UP000248168">
    <property type="component" value="Unassembled WGS sequence"/>
</dbReference>
<dbReference type="Pfam" id="PF02661">
    <property type="entry name" value="Fic"/>
    <property type="match status" value="1"/>
</dbReference>
<feature type="domain" description="Fido" evidence="1">
    <location>
        <begin position="5"/>
        <end position="123"/>
    </location>
</feature>
<dbReference type="OrthoDB" id="9802752at2"/>